<reference evidence="2 3" key="1">
    <citation type="journal article" date="2011" name="PLoS Pathog.">
        <title>Endophytic Life Strategies Decoded by Genome and Transcriptome Analyses of the Mutualistic Root Symbiont Piriformospora indica.</title>
        <authorList>
            <person name="Zuccaro A."/>
            <person name="Lahrmann U."/>
            <person name="Guldener U."/>
            <person name="Langen G."/>
            <person name="Pfiffi S."/>
            <person name="Biedenkopf D."/>
            <person name="Wong P."/>
            <person name="Samans B."/>
            <person name="Grimm C."/>
            <person name="Basiewicz M."/>
            <person name="Murat C."/>
            <person name="Martin F."/>
            <person name="Kogel K.H."/>
        </authorList>
    </citation>
    <scope>NUCLEOTIDE SEQUENCE [LARGE SCALE GENOMIC DNA]</scope>
    <source>
        <strain evidence="2 3">DSM 11827</strain>
    </source>
</reference>
<organism evidence="2 3">
    <name type="scientific">Serendipita indica (strain DSM 11827)</name>
    <name type="common">Root endophyte fungus</name>
    <name type="synonym">Piriformospora indica</name>
    <dbReference type="NCBI Taxonomy" id="1109443"/>
    <lineage>
        <taxon>Eukaryota</taxon>
        <taxon>Fungi</taxon>
        <taxon>Dikarya</taxon>
        <taxon>Basidiomycota</taxon>
        <taxon>Agaricomycotina</taxon>
        <taxon>Agaricomycetes</taxon>
        <taxon>Sebacinales</taxon>
        <taxon>Serendipitaceae</taxon>
        <taxon>Serendipita</taxon>
    </lineage>
</organism>
<keyword evidence="3" id="KW-1185">Reference proteome</keyword>
<dbReference type="PANTHER" id="PTHR21575:SF12">
    <property type="entry name" value="PROTEIN HID1"/>
    <property type="match status" value="1"/>
</dbReference>
<sequence>MFSLPKLPTQLPRFGILGDDAKLAFRTSAGGLRRLTEETIPLSDENYWLQYTTLFDTAGEAFTLINPSDIYRSLLHRPENVATLLTYLITKLSSLLGDHTFPASAPSISSSLNPLNSLPINLGGNTDRNPTKQVLNCIRVISRILPVIFGLEVPGWEESLMWKQRTVVIPPPSAGGGYGQRLDEAPQFVIDDEEEEEESGSTQIASQPASTAEPTTQIQPSLAEQLINTLIDLLFCCGFTLPEKTRMDHHKFQYVIWEKGVGSSLTPSATSREQSYLDSNRTEVLRLLLILLSKQIYLSPSAIAHTPALYTKYLVQKVPRKTVLTLLCSLLNTVVNSSTTRPQGTATSAFSAGIAGVGKGLTKGLNQLPYTQALIGEDTKEALVSIASQVLIVTLDYQSNGTLTNSVGASTGEARSPPEDPASTQPSAKRNHFRYFLSKIHKPADFNYLLEGIVAILSEEIGRAASIIGMGLGALQTVGVANSPAPSARLAEEVVILLWQLLEINNKFQKYVINGDRAVDVMAALLCLLMEFKDNSKSHGICRALSYMVQSLTADPSFGPQLSSVTIKIPVPAKWNIIGTATDFFVSSIYSIISPAGVPKGQPPGQFSSAYPALVISIANCAPCFKNLSTNASNKLVQLITAFSDPRMLLAEEGNPRLVYFMLDALNSVLYRNPSHNPHLLYSIVRAHMVFQDLGTFTLKRGLRDAKMRQEDEENTTHSRTSSVSRGKRIEGGSESTGAHEEKARLLAAEGRRQSDVEDTTNSLEQLRISSPPPTGPSTWAEQRSPVTPNSPGLSEKARGKMRERQESLDMDESTVHAAAVAIGKNGFVPTQEWVTSWVRGLPLDPIMLTVSELLPKIQEIQTSMNRPSTSPAVLDFLRVVNLSPILPERPPTSSRPFLWTDSSLVWTTSLIWGDIFVKNMSPLGVWNGTNVRLFYIKQAQPVNRQLTDAVSNVMTGLLGRSESPARTT</sequence>
<dbReference type="GO" id="GO:0016020">
    <property type="term" value="C:membrane"/>
    <property type="evidence" value="ECO:0007669"/>
    <property type="project" value="TreeGrafter"/>
</dbReference>
<feature type="compositionally biased region" description="Basic and acidic residues" evidence="1">
    <location>
        <begin position="728"/>
        <end position="756"/>
    </location>
</feature>
<dbReference type="HOGENOM" id="CLU_007392_0_0_1"/>
<feature type="compositionally biased region" description="Polar residues" evidence="1">
    <location>
        <begin position="760"/>
        <end position="769"/>
    </location>
</feature>
<dbReference type="EMBL" id="CAFZ01000058">
    <property type="protein sequence ID" value="CCA69579.1"/>
    <property type="molecule type" value="Genomic_DNA"/>
</dbReference>
<accession>G4TE50</accession>
<gene>
    <name evidence="2" type="ORF">PIIN_03518</name>
</gene>
<feature type="region of interest" description="Disordered" evidence="1">
    <location>
        <begin position="708"/>
        <end position="812"/>
    </location>
</feature>
<feature type="compositionally biased region" description="Basic and acidic residues" evidence="1">
    <location>
        <begin position="796"/>
        <end position="808"/>
    </location>
</feature>
<name>G4TE50_SERID</name>
<feature type="region of interest" description="Disordered" evidence="1">
    <location>
        <begin position="192"/>
        <end position="217"/>
    </location>
</feature>
<comment type="caution">
    <text evidence="2">The sequence shown here is derived from an EMBL/GenBank/DDBJ whole genome shotgun (WGS) entry which is preliminary data.</text>
</comment>
<feature type="compositionally biased region" description="Polar residues" evidence="1">
    <location>
        <begin position="200"/>
        <end position="217"/>
    </location>
</feature>
<dbReference type="GO" id="GO:0005797">
    <property type="term" value="C:Golgi medial cisterna"/>
    <property type="evidence" value="ECO:0007669"/>
    <property type="project" value="TreeGrafter"/>
</dbReference>
<dbReference type="GO" id="GO:0000138">
    <property type="term" value="C:Golgi trans cisterna"/>
    <property type="evidence" value="ECO:0007669"/>
    <property type="project" value="TreeGrafter"/>
</dbReference>
<dbReference type="Pfam" id="PF12722">
    <property type="entry name" value="Hid1"/>
    <property type="match status" value="2"/>
</dbReference>
<dbReference type="OMA" id="IFEDDKW"/>
<evidence type="ECO:0000256" key="1">
    <source>
        <dbReference type="SAM" id="MobiDB-lite"/>
    </source>
</evidence>
<proteinExistence type="predicted"/>
<dbReference type="OrthoDB" id="432953at2759"/>
<feature type="compositionally biased region" description="Polar residues" evidence="1">
    <location>
        <begin position="777"/>
        <end position="793"/>
    </location>
</feature>
<dbReference type="AlphaFoldDB" id="G4TE50"/>
<dbReference type="STRING" id="1109443.G4TE50"/>
<evidence type="ECO:0000313" key="2">
    <source>
        <dbReference type="EMBL" id="CCA69579.1"/>
    </source>
</evidence>
<dbReference type="PANTHER" id="PTHR21575">
    <property type="entry name" value="PROTEIN HID1"/>
    <property type="match status" value="1"/>
</dbReference>
<dbReference type="InParanoid" id="G4TE50"/>
<dbReference type="Proteomes" id="UP000007148">
    <property type="component" value="Unassembled WGS sequence"/>
</dbReference>
<dbReference type="eggNOG" id="KOG2226">
    <property type="taxonomic scope" value="Eukaryota"/>
</dbReference>
<evidence type="ECO:0008006" key="4">
    <source>
        <dbReference type="Google" id="ProtNLM"/>
    </source>
</evidence>
<feature type="region of interest" description="Disordered" evidence="1">
    <location>
        <begin position="406"/>
        <end position="427"/>
    </location>
</feature>
<protein>
    <recommendedName>
        <fullName evidence="4">Protein HID1</fullName>
    </recommendedName>
</protein>
<dbReference type="FunCoup" id="G4TE50">
    <property type="interactions" value="5"/>
</dbReference>
<evidence type="ECO:0000313" key="3">
    <source>
        <dbReference type="Proteomes" id="UP000007148"/>
    </source>
</evidence>
<dbReference type="InterPro" id="IPR026705">
    <property type="entry name" value="Hid-1/Ecm30"/>
</dbReference>